<dbReference type="RefSeq" id="WP_125424048.1">
    <property type="nucleotide sequence ID" value="NZ_RWIT01000017.1"/>
</dbReference>
<feature type="domain" description="SusE outer membrane protein" evidence="1">
    <location>
        <begin position="24"/>
        <end position="132"/>
    </location>
</feature>
<dbReference type="PROSITE" id="PS51257">
    <property type="entry name" value="PROKAR_LIPOPROTEIN"/>
    <property type="match status" value="1"/>
</dbReference>
<dbReference type="CDD" id="cd12956">
    <property type="entry name" value="CBM_SusE-F_like"/>
    <property type="match status" value="1"/>
</dbReference>
<gene>
    <name evidence="2" type="ORF">EI291_19945</name>
</gene>
<dbReference type="GO" id="GO:2001070">
    <property type="term" value="F:starch binding"/>
    <property type="evidence" value="ECO:0007669"/>
    <property type="project" value="InterPro"/>
</dbReference>
<evidence type="ECO:0000259" key="1">
    <source>
        <dbReference type="Pfam" id="PF14292"/>
    </source>
</evidence>
<dbReference type="EMBL" id="RWIT01000017">
    <property type="protein sequence ID" value="RSK44939.1"/>
    <property type="molecule type" value="Genomic_DNA"/>
</dbReference>
<keyword evidence="3" id="KW-1185">Reference proteome</keyword>
<dbReference type="CDD" id="cd12967">
    <property type="entry name" value="CBM_SusE-F_like_u1"/>
    <property type="match status" value="1"/>
</dbReference>
<proteinExistence type="predicted"/>
<comment type="caution">
    <text evidence="2">The sequence shown here is derived from an EMBL/GenBank/DDBJ whole genome shotgun (WGS) entry which is preliminary data.</text>
</comment>
<dbReference type="Pfam" id="PF14292">
    <property type="entry name" value="SusE"/>
    <property type="match status" value="1"/>
</dbReference>
<evidence type="ECO:0000313" key="3">
    <source>
        <dbReference type="Proteomes" id="UP000273500"/>
    </source>
</evidence>
<dbReference type="AlphaFoldDB" id="A0A428KET3"/>
<dbReference type="Gene3D" id="2.60.40.3620">
    <property type="match status" value="2"/>
</dbReference>
<organism evidence="2 3">
    <name type="scientific">Hymenobacter rigui</name>
    <dbReference type="NCBI Taxonomy" id="334424"/>
    <lineage>
        <taxon>Bacteria</taxon>
        <taxon>Pseudomonadati</taxon>
        <taxon>Bacteroidota</taxon>
        <taxon>Cytophagia</taxon>
        <taxon>Cytophagales</taxon>
        <taxon>Hymenobacteraceae</taxon>
        <taxon>Hymenobacter</taxon>
    </lineage>
</organism>
<sequence length="358" mass="37449">MSHWLTRVSGLCLTAAVLLTSCEKEGDQVVMQQSGNTTVASTASTLVLNDGNSASNVTTISWAPASYGYAAAPSYILQFDTKAGNFTGSKMQEVNVGTATSKTFTGAELNTLLLQLGLPTTGTSSDVVVRVKTVLSSKVNAPFSAPVNLKVTPYKVVINYPSLYVPGNHQGWNPATAPTVGAFNSNNNQLYEGYVNFGTASPEFKFTSVPAWSGTNYGNGNGGKLSTDGGAGNLTVPTTGYYLLKADVGALTWSATKTTWGVIGSATPNGWNSDTPLTFDATTGVWSARVALTVGEIKFRANNDWTINFGDGFNGSNPKVAPDGVLDYGGDNLAITTAGTYTITLDLSKPGNYAYSVK</sequence>
<dbReference type="OrthoDB" id="975117at2"/>
<protein>
    <submittedName>
        <fullName evidence="2">SusF/SusE family outer membrane protein</fullName>
    </submittedName>
</protein>
<dbReference type="Proteomes" id="UP000273500">
    <property type="component" value="Unassembled WGS sequence"/>
</dbReference>
<evidence type="ECO:0000313" key="2">
    <source>
        <dbReference type="EMBL" id="RSK44939.1"/>
    </source>
</evidence>
<name>A0A428KET3_9BACT</name>
<dbReference type="GO" id="GO:0019867">
    <property type="term" value="C:outer membrane"/>
    <property type="evidence" value="ECO:0007669"/>
    <property type="project" value="InterPro"/>
</dbReference>
<reference evidence="2 3" key="1">
    <citation type="submission" date="2018-12" db="EMBL/GenBank/DDBJ databases">
        <authorList>
            <person name="Feng G."/>
            <person name="Zhu H."/>
        </authorList>
    </citation>
    <scope>NUCLEOTIDE SEQUENCE [LARGE SCALE GENOMIC DNA]</scope>
    <source>
        <strain evidence="2 3">KCTC 12533</strain>
    </source>
</reference>
<dbReference type="InterPro" id="IPR025970">
    <property type="entry name" value="SusE"/>
</dbReference>
<accession>A0A428KET3</accession>